<feature type="transmembrane region" description="Helical" evidence="1">
    <location>
        <begin position="80"/>
        <end position="110"/>
    </location>
</feature>
<feature type="domain" description="Lunapark zinc ribbon" evidence="3">
    <location>
        <begin position="235"/>
        <end position="286"/>
    </location>
</feature>
<evidence type="ECO:0000256" key="1">
    <source>
        <dbReference type="RuleBase" id="RU367073"/>
    </source>
</evidence>
<keyword evidence="1" id="KW-0863">Zinc-finger</keyword>
<evidence type="ECO:0000313" key="4">
    <source>
        <dbReference type="EMBL" id="OZJ03202.1"/>
    </source>
</evidence>
<feature type="transmembrane region" description="Helical" evidence="1">
    <location>
        <begin position="46"/>
        <end position="68"/>
    </location>
</feature>
<accession>A0A261XXX9</accession>
<keyword evidence="1" id="KW-0479">Metal-binding</keyword>
<dbReference type="InterPro" id="IPR019273">
    <property type="entry name" value="Lunapark_Znf"/>
</dbReference>
<evidence type="ECO:0000256" key="2">
    <source>
        <dbReference type="SAM" id="MobiDB-lite"/>
    </source>
</evidence>
<keyword evidence="1" id="KW-1133">Transmembrane helix</keyword>
<dbReference type="OrthoDB" id="1725934at2759"/>
<keyword evidence="1" id="KW-0812">Transmembrane</keyword>
<comment type="caution">
    <text evidence="4">The sequence shown here is derived from an EMBL/GenBank/DDBJ whole genome shotgun (WGS) entry which is preliminary data.</text>
</comment>
<dbReference type="Proteomes" id="UP000242875">
    <property type="component" value="Unassembled WGS sequence"/>
</dbReference>
<dbReference type="PANTHER" id="PTHR22166:SF12">
    <property type="entry name" value="ENDOPLASMIC RETICULUM JUNCTION FORMATION PROTEIN LUNAPARK"/>
    <property type="match status" value="1"/>
</dbReference>
<feature type="compositionally biased region" description="Polar residues" evidence="2">
    <location>
        <begin position="153"/>
        <end position="173"/>
    </location>
</feature>
<name>A0A261XXX9_9FUNG</name>
<dbReference type="GO" id="GO:0071788">
    <property type="term" value="P:endoplasmic reticulum tubular network maintenance"/>
    <property type="evidence" value="ECO:0007669"/>
    <property type="project" value="UniProtKB-UniRule"/>
</dbReference>
<protein>
    <recommendedName>
        <fullName evidence="1">Endoplasmic reticulum junction formation protein lunapark</fullName>
    </recommendedName>
</protein>
<sequence>MGAIVSYLRKSNDSASYEKILSSLATNISKAEVRLSEIRIRERRAVVMWLLLSTLAYFVYVGFWHIFLRRDQSTNWEVRGLQLAIVVVAPFWQGLLFVAFCAFLICACFIETNLANLRAQQKQKLEELKNKTAYYSTKSLLDRYDPASIAANAGSSSKSNQSKGATQGNTARPESQRGRPQYMNQTAPKTAMQPIGPSNAPVVRPNVASGHMPPSTSAMHHGAIMNPPMPAQRQWYDKVVDAIIGEEGPETKYALICEQCFAHNGLVLPEERETVQYICPKCGHFNPAKAHLVPKTTHSATTTTSPRYASPSPVRKASPDAQRRSVPSFGLPDHDRLSVKALNGQEQMREDVSDDETAHREEHDMDESAHHEIIEGKAGGKSSQDAAYNLRSRRAHETAEEAD</sequence>
<feature type="compositionally biased region" description="Basic and acidic residues" evidence="2">
    <location>
        <begin position="347"/>
        <end position="375"/>
    </location>
</feature>
<feature type="region of interest" description="Disordered" evidence="2">
    <location>
        <begin position="152"/>
        <end position="182"/>
    </location>
</feature>
<dbReference type="PANTHER" id="PTHR22166">
    <property type="entry name" value="ENDOPLASMIC RETICULUM JUNCTION FORMATION PROTEIN LUNAPARK"/>
    <property type="match status" value="1"/>
</dbReference>
<evidence type="ECO:0000259" key="3">
    <source>
        <dbReference type="Pfam" id="PF10058"/>
    </source>
</evidence>
<proteinExistence type="inferred from homology"/>
<keyword evidence="1" id="KW-0862">Zinc</keyword>
<comment type="similarity">
    <text evidence="1">Belongs to the lunapark family.</text>
</comment>
<dbReference type="InterPro" id="IPR040115">
    <property type="entry name" value="Lnp"/>
</dbReference>
<feature type="region of interest" description="Disordered" evidence="2">
    <location>
        <begin position="293"/>
        <end position="403"/>
    </location>
</feature>
<keyword evidence="1" id="KW-0472">Membrane</keyword>
<gene>
    <name evidence="4" type="ORF">BZG36_05025</name>
</gene>
<evidence type="ECO:0000313" key="5">
    <source>
        <dbReference type="Proteomes" id="UP000242875"/>
    </source>
</evidence>
<dbReference type="AlphaFoldDB" id="A0A261XXX9"/>
<comment type="subcellular location">
    <subcellularLocation>
        <location evidence="1">Endoplasmic reticulum membrane</location>
        <topology evidence="1">Multi-pass membrane protein</topology>
    </subcellularLocation>
</comment>
<dbReference type="EMBL" id="MVBO01000098">
    <property type="protein sequence ID" value="OZJ03202.1"/>
    <property type="molecule type" value="Genomic_DNA"/>
</dbReference>
<dbReference type="GO" id="GO:1903373">
    <property type="term" value="P:positive regulation of endoplasmic reticulum tubular network organization"/>
    <property type="evidence" value="ECO:0007669"/>
    <property type="project" value="UniProtKB-UniRule"/>
</dbReference>
<keyword evidence="5" id="KW-1185">Reference proteome</keyword>
<comment type="domain">
    <text evidence="1">The C4-type zinc finger motif is necessary both for its ER three-way tubular junction localization and formation.</text>
</comment>
<comment type="function">
    <text evidence="1">Plays a role in determining ER morphology.</text>
</comment>
<dbReference type="GO" id="GO:0008270">
    <property type="term" value="F:zinc ion binding"/>
    <property type="evidence" value="ECO:0007669"/>
    <property type="project" value="UniProtKB-KW"/>
</dbReference>
<feature type="compositionally biased region" description="Low complexity" evidence="2">
    <location>
        <begin position="296"/>
        <end position="305"/>
    </location>
</feature>
<organism evidence="4 5">
    <name type="scientific">Bifiguratus adelaidae</name>
    <dbReference type="NCBI Taxonomy" id="1938954"/>
    <lineage>
        <taxon>Eukaryota</taxon>
        <taxon>Fungi</taxon>
        <taxon>Fungi incertae sedis</taxon>
        <taxon>Mucoromycota</taxon>
        <taxon>Mucoromycotina</taxon>
        <taxon>Endogonomycetes</taxon>
        <taxon>Endogonales</taxon>
        <taxon>Endogonales incertae sedis</taxon>
        <taxon>Bifiguratus</taxon>
    </lineage>
</organism>
<dbReference type="GO" id="GO:0098826">
    <property type="term" value="C:endoplasmic reticulum tubular network membrane"/>
    <property type="evidence" value="ECO:0007669"/>
    <property type="project" value="UniProtKB-UniRule"/>
</dbReference>
<keyword evidence="1" id="KW-0256">Endoplasmic reticulum</keyword>
<reference evidence="4 5" key="1">
    <citation type="journal article" date="2017" name="Mycologia">
        <title>Bifiguratus adelaidae, gen. et sp. nov., a new member of Mucoromycotina in endophytic and soil-dwelling habitats.</title>
        <authorList>
            <person name="Torres-Cruz T.J."/>
            <person name="Billingsley Tobias T.L."/>
            <person name="Almatruk M."/>
            <person name="Hesse C."/>
            <person name="Kuske C.R."/>
            <person name="Desiro A."/>
            <person name="Benucci G.M."/>
            <person name="Bonito G."/>
            <person name="Stajich J.E."/>
            <person name="Dunlap C."/>
            <person name="Arnold A.E."/>
            <person name="Porras-Alfaro A."/>
        </authorList>
    </citation>
    <scope>NUCLEOTIDE SEQUENCE [LARGE SCALE GENOMIC DNA]</scope>
    <source>
        <strain evidence="4 5">AZ0501</strain>
    </source>
</reference>
<dbReference type="Pfam" id="PF10058">
    <property type="entry name" value="Zn_ribbon_10"/>
    <property type="match status" value="1"/>
</dbReference>